<protein>
    <submittedName>
        <fullName evidence="1">Uncharacterized protein</fullName>
    </submittedName>
</protein>
<organism evidence="1 2">
    <name type="scientific">Dreissena polymorpha</name>
    <name type="common">Zebra mussel</name>
    <name type="synonym">Mytilus polymorpha</name>
    <dbReference type="NCBI Taxonomy" id="45954"/>
    <lineage>
        <taxon>Eukaryota</taxon>
        <taxon>Metazoa</taxon>
        <taxon>Spiralia</taxon>
        <taxon>Lophotrochozoa</taxon>
        <taxon>Mollusca</taxon>
        <taxon>Bivalvia</taxon>
        <taxon>Autobranchia</taxon>
        <taxon>Heteroconchia</taxon>
        <taxon>Euheterodonta</taxon>
        <taxon>Imparidentia</taxon>
        <taxon>Neoheterodontei</taxon>
        <taxon>Myida</taxon>
        <taxon>Dreissenoidea</taxon>
        <taxon>Dreissenidae</taxon>
        <taxon>Dreissena</taxon>
    </lineage>
</organism>
<dbReference type="Proteomes" id="UP000828390">
    <property type="component" value="Unassembled WGS sequence"/>
</dbReference>
<dbReference type="AlphaFoldDB" id="A0A9D4H9W1"/>
<name>A0A9D4H9W1_DREPO</name>
<dbReference type="EMBL" id="JAIWYP010000004">
    <property type="protein sequence ID" value="KAH3830265.1"/>
    <property type="molecule type" value="Genomic_DNA"/>
</dbReference>
<reference evidence="1" key="1">
    <citation type="journal article" date="2019" name="bioRxiv">
        <title>The Genome of the Zebra Mussel, Dreissena polymorpha: A Resource for Invasive Species Research.</title>
        <authorList>
            <person name="McCartney M.A."/>
            <person name="Auch B."/>
            <person name="Kono T."/>
            <person name="Mallez S."/>
            <person name="Zhang Y."/>
            <person name="Obille A."/>
            <person name="Becker A."/>
            <person name="Abrahante J.E."/>
            <person name="Garbe J."/>
            <person name="Badalamenti J.P."/>
            <person name="Herman A."/>
            <person name="Mangelson H."/>
            <person name="Liachko I."/>
            <person name="Sullivan S."/>
            <person name="Sone E.D."/>
            <person name="Koren S."/>
            <person name="Silverstein K.A.T."/>
            <person name="Beckman K.B."/>
            <person name="Gohl D.M."/>
        </authorList>
    </citation>
    <scope>NUCLEOTIDE SEQUENCE</scope>
    <source>
        <strain evidence="1">Duluth1</strain>
        <tissue evidence="1">Whole animal</tissue>
    </source>
</reference>
<proteinExistence type="predicted"/>
<comment type="caution">
    <text evidence="1">The sequence shown here is derived from an EMBL/GenBank/DDBJ whole genome shotgun (WGS) entry which is preliminary data.</text>
</comment>
<accession>A0A9D4H9W1</accession>
<evidence type="ECO:0000313" key="1">
    <source>
        <dbReference type="EMBL" id="KAH3830265.1"/>
    </source>
</evidence>
<gene>
    <name evidence="1" type="ORF">DPMN_103506</name>
</gene>
<reference evidence="1" key="2">
    <citation type="submission" date="2020-11" db="EMBL/GenBank/DDBJ databases">
        <authorList>
            <person name="McCartney M.A."/>
            <person name="Auch B."/>
            <person name="Kono T."/>
            <person name="Mallez S."/>
            <person name="Becker A."/>
            <person name="Gohl D.M."/>
            <person name="Silverstein K.A.T."/>
            <person name="Koren S."/>
            <person name="Bechman K.B."/>
            <person name="Herman A."/>
            <person name="Abrahante J.E."/>
            <person name="Garbe J."/>
        </authorList>
    </citation>
    <scope>NUCLEOTIDE SEQUENCE</scope>
    <source>
        <strain evidence="1">Duluth1</strain>
        <tissue evidence="1">Whole animal</tissue>
    </source>
</reference>
<keyword evidence="2" id="KW-1185">Reference proteome</keyword>
<evidence type="ECO:0000313" key="2">
    <source>
        <dbReference type="Proteomes" id="UP000828390"/>
    </source>
</evidence>
<sequence>MILVRFNASTGVPLHGVHSSVLISADDSPLHCVHSSLLISADDGPVLISADTGPLHSDTGPLYCVHRSVLISADTGPLHCVHKSVLISADDSPLHCVHSSVLISADDADDGPLTLMMLMMVRFTVSTASYGDCGRNGGTRPKLCLKGIMSIFRNLNAKCDGQTKRRTDGRTDGPCDHYMPSFVGIKSNHNQTQ</sequence>